<evidence type="ECO:0000256" key="1">
    <source>
        <dbReference type="SAM" id="MobiDB-lite"/>
    </source>
</evidence>
<feature type="compositionally biased region" description="Low complexity" evidence="1">
    <location>
        <begin position="263"/>
        <end position="277"/>
    </location>
</feature>
<dbReference type="EMBL" id="CAKOGP040000335">
    <property type="protein sequence ID" value="CAJ1934440.1"/>
    <property type="molecule type" value="Genomic_DNA"/>
</dbReference>
<proteinExistence type="predicted"/>
<organism evidence="2 3">
    <name type="scientific">Cylindrotheca closterium</name>
    <dbReference type="NCBI Taxonomy" id="2856"/>
    <lineage>
        <taxon>Eukaryota</taxon>
        <taxon>Sar</taxon>
        <taxon>Stramenopiles</taxon>
        <taxon>Ochrophyta</taxon>
        <taxon>Bacillariophyta</taxon>
        <taxon>Bacillariophyceae</taxon>
        <taxon>Bacillariophycidae</taxon>
        <taxon>Bacillariales</taxon>
        <taxon>Bacillariaceae</taxon>
        <taxon>Cylindrotheca</taxon>
    </lineage>
</organism>
<accession>A0AAD2FF52</accession>
<protein>
    <submittedName>
        <fullName evidence="2">Uncharacterized protein</fullName>
    </submittedName>
</protein>
<feature type="region of interest" description="Disordered" evidence="1">
    <location>
        <begin position="22"/>
        <end position="318"/>
    </location>
</feature>
<dbReference type="Proteomes" id="UP001295423">
    <property type="component" value="Unassembled WGS sequence"/>
</dbReference>
<comment type="caution">
    <text evidence="2">The sequence shown here is derived from an EMBL/GenBank/DDBJ whole genome shotgun (WGS) entry which is preliminary data.</text>
</comment>
<dbReference type="AlphaFoldDB" id="A0AAD2FF52"/>
<feature type="compositionally biased region" description="Low complexity" evidence="1">
    <location>
        <begin position="231"/>
        <end position="250"/>
    </location>
</feature>
<evidence type="ECO:0000313" key="3">
    <source>
        <dbReference type="Proteomes" id="UP001295423"/>
    </source>
</evidence>
<feature type="compositionally biased region" description="Polar residues" evidence="1">
    <location>
        <begin position="200"/>
        <end position="209"/>
    </location>
</feature>
<feature type="compositionally biased region" description="Pro residues" evidence="1">
    <location>
        <begin position="101"/>
        <end position="126"/>
    </location>
</feature>
<reference evidence="2" key="1">
    <citation type="submission" date="2023-08" db="EMBL/GenBank/DDBJ databases">
        <authorList>
            <person name="Audoor S."/>
            <person name="Bilcke G."/>
        </authorList>
    </citation>
    <scope>NUCLEOTIDE SEQUENCE</scope>
</reference>
<feature type="region of interest" description="Disordered" evidence="1">
    <location>
        <begin position="363"/>
        <end position="390"/>
    </location>
</feature>
<sequence>MPYGRDKAKTQNVAAQAAFLSSKLNFGPPSKAAPQTPPRSKGVSKDPHFGANRDAIAAKLNFGGKKPPPGPKSPATIPKPSGGKEFQNQKAALAAKLNFRPPLPAGDPLAKPPNALPNRQPGPPIRPAQQVSSQNGTQDFSAHRAAIASQLAFGKSKPSSPPNSNPPPTRRRNDNYGTDFFNQKQALASKLVFRPPLPASPTSGGSQVSPLRPTTGMPRSPESPQETSYTPAPAAPAGHMGLAAQAAAMASGLKSRQPEDAITTTSSGAASPQSSRSMNDPPPEPEMSFAQPEMKFVRSYRIGGGGGGAEEEQPKEGPFTQVIPKQVVAGDENGRIQVVLVSEKFEWGTKPLNKKYRRNRVMVKRLTTNTPEEERKRERNKKGGGRCTIM</sequence>
<name>A0AAD2FF52_9STRA</name>
<feature type="compositionally biased region" description="Pro residues" evidence="1">
    <location>
        <begin position="159"/>
        <end position="168"/>
    </location>
</feature>
<gene>
    <name evidence="2" type="ORF">CYCCA115_LOCUS3780</name>
</gene>
<evidence type="ECO:0000313" key="2">
    <source>
        <dbReference type="EMBL" id="CAJ1934440.1"/>
    </source>
</evidence>
<keyword evidence="3" id="KW-1185">Reference proteome</keyword>
<feature type="compositionally biased region" description="Polar residues" evidence="1">
    <location>
        <begin position="129"/>
        <end position="140"/>
    </location>
</feature>